<keyword evidence="2" id="KW-1185">Reference proteome</keyword>
<sequence length="47" mass="5721">MWCWLKRCLARYDSWCLRMGLTPAQKRSCVPYRSETTDAKQEHDQDR</sequence>
<dbReference type="Proteomes" id="UP000184159">
    <property type="component" value="Unassembled WGS sequence"/>
</dbReference>
<name>A0A1M4WUV9_VIBGA</name>
<organism evidence="1 2">
    <name type="scientific">Vibrio gazogenes DSM 21264 = NBRC 103151</name>
    <dbReference type="NCBI Taxonomy" id="1123492"/>
    <lineage>
        <taxon>Bacteria</taxon>
        <taxon>Pseudomonadati</taxon>
        <taxon>Pseudomonadota</taxon>
        <taxon>Gammaproteobacteria</taxon>
        <taxon>Vibrionales</taxon>
        <taxon>Vibrionaceae</taxon>
        <taxon>Vibrio</taxon>
    </lineage>
</organism>
<evidence type="ECO:0000313" key="2">
    <source>
        <dbReference type="Proteomes" id="UP000184159"/>
    </source>
</evidence>
<dbReference type="RefSeq" id="WP_159439607.1">
    <property type="nucleotide sequence ID" value="NZ_FQUH01000003.1"/>
</dbReference>
<gene>
    <name evidence="1" type="ORF">SAMN02745781_00913</name>
</gene>
<accession>A0A1M4WUV9</accession>
<dbReference type="EMBL" id="FQUH01000003">
    <property type="protein sequence ID" value="SHE85029.1"/>
    <property type="molecule type" value="Genomic_DNA"/>
</dbReference>
<evidence type="ECO:0008006" key="3">
    <source>
        <dbReference type="Google" id="ProtNLM"/>
    </source>
</evidence>
<evidence type="ECO:0000313" key="1">
    <source>
        <dbReference type="EMBL" id="SHE85029.1"/>
    </source>
</evidence>
<reference evidence="2" key="1">
    <citation type="submission" date="2016-11" db="EMBL/GenBank/DDBJ databases">
        <authorList>
            <person name="Varghese N."/>
            <person name="Submissions S."/>
        </authorList>
    </citation>
    <scope>NUCLEOTIDE SEQUENCE [LARGE SCALE GENOMIC DNA]</scope>
    <source>
        <strain evidence="2">DSM 21264</strain>
    </source>
</reference>
<dbReference type="AlphaFoldDB" id="A0A1M4WUV9"/>
<protein>
    <recommendedName>
        <fullName evidence="3">DUF5363 family protein</fullName>
    </recommendedName>
</protein>
<proteinExistence type="predicted"/>